<protein>
    <submittedName>
        <fullName evidence="1">Uncharacterized protein</fullName>
    </submittedName>
</protein>
<accession>A0A251RX10</accession>
<dbReference type="Proteomes" id="UP000215914">
    <property type="component" value="Chromosome 16"/>
</dbReference>
<keyword evidence="2" id="KW-1185">Reference proteome</keyword>
<sequence length="87" mass="9980">MGITRYVEIYDLFDASQARWKLGVKAGQTRQAWKKGVARMQGTCGSRKTIKLNEEPNTIQLHASALRHVVNFKQRTSITLCRIIYNL</sequence>
<name>A0A251RX10_HELAN</name>
<proteinExistence type="predicted"/>
<dbReference type="InParanoid" id="A0A251RX10"/>
<organism evidence="1 2">
    <name type="scientific">Helianthus annuus</name>
    <name type="common">Common sunflower</name>
    <dbReference type="NCBI Taxonomy" id="4232"/>
    <lineage>
        <taxon>Eukaryota</taxon>
        <taxon>Viridiplantae</taxon>
        <taxon>Streptophyta</taxon>
        <taxon>Embryophyta</taxon>
        <taxon>Tracheophyta</taxon>
        <taxon>Spermatophyta</taxon>
        <taxon>Magnoliopsida</taxon>
        <taxon>eudicotyledons</taxon>
        <taxon>Gunneridae</taxon>
        <taxon>Pentapetalae</taxon>
        <taxon>asterids</taxon>
        <taxon>campanulids</taxon>
        <taxon>Asterales</taxon>
        <taxon>Asteraceae</taxon>
        <taxon>Asteroideae</taxon>
        <taxon>Heliantheae alliance</taxon>
        <taxon>Heliantheae</taxon>
        <taxon>Helianthus</taxon>
    </lineage>
</organism>
<dbReference type="EMBL" id="CM007905">
    <property type="protein sequence ID" value="OTF90763.1"/>
    <property type="molecule type" value="Genomic_DNA"/>
</dbReference>
<evidence type="ECO:0000313" key="1">
    <source>
        <dbReference type="EMBL" id="OTF90763.1"/>
    </source>
</evidence>
<evidence type="ECO:0000313" key="2">
    <source>
        <dbReference type="Proteomes" id="UP000215914"/>
    </source>
</evidence>
<dbReference type="AlphaFoldDB" id="A0A251RX10"/>
<gene>
    <name evidence="1" type="ORF">HannXRQ_Chr16g0503151</name>
</gene>
<reference evidence="2" key="1">
    <citation type="journal article" date="2017" name="Nature">
        <title>The sunflower genome provides insights into oil metabolism, flowering and Asterid evolution.</title>
        <authorList>
            <person name="Badouin H."/>
            <person name="Gouzy J."/>
            <person name="Grassa C.J."/>
            <person name="Murat F."/>
            <person name="Staton S.E."/>
            <person name="Cottret L."/>
            <person name="Lelandais-Briere C."/>
            <person name="Owens G.L."/>
            <person name="Carrere S."/>
            <person name="Mayjonade B."/>
            <person name="Legrand L."/>
            <person name="Gill N."/>
            <person name="Kane N.C."/>
            <person name="Bowers J.E."/>
            <person name="Hubner S."/>
            <person name="Bellec A."/>
            <person name="Berard A."/>
            <person name="Berges H."/>
            <person name="Blanchet N."/>
            <person name="Boniface M.C."/>
            <person name="Brunel D."/>
            <person name="Catrice O."/>
            <person name="Chaidir N."/>
            <person name="Claudel C."/>
            <person name="Donnadieu C."/>
            <person name="Faraut T."/>
            <person name="Fievet G."/>
            <person name="Helmstetter N."/>
            <person name="King M."/>
            <person name="Knapp S.J."/>
            <person name="Lai Z."/>
            <person name="Le Paslier M.C."/>
            <person name="Lippi Y."/>
            <person name="Lorenzon L."/>
            <person name="Mandel J.R."/>
            <person name="Marage G."/>
            <person name="Marchand G."/>
            <person name="Marquand E."/>
            <person name="Bret-Mestries E."/>
            <person name="Morien E."/>
            <person name="Nambeesan S."/>
            <person name="Nguyen T."/>
            <person name="Pegot-Espagnet P."/>
            <person name="Pouilly N."/>
            <person name="Raftis F."/>
            <person name="Sallet E."/>
            <person name="Schiex T."/>
            <person name="Thomas J."/>
            <person name="Vandecasteele C."/>
            <person name="Vares D."/>
            <person name="Vear F."/>
            <person name="Vautrin S."/>
            <person name="Crespi M."/>
            <person name="Mangin B."/>
            <person name="Burke J.M."/>
            <person name="Salse J."/>
            <person name="Munos S."/>
            <person name="Vincourt P."/>
            <person name="Rieseberg L.H."/>
            <person name="Langlade N.B."/>
        </authorList>
    </citation>
    <scope>NUCLEOTIDE SEQUENCE [LARGE SCALE GENOMIC DNA]</scope>
    <source>
        <strain evidence="2">cv. SF193</strain>
    </source>
</reference>